<reference evidence="1" key="2">
    <citation type="submission" date="2012-02" db="EMBL/GenBank/DDBJ databases">
        <authorList>
            <person name="Genoscope - CEA"/>
        </authorList>
    </citation>
    <scope>NUCLEOTIDE SEQUENCE</scope>
</reference>
<evidence type="ECO:0000313" key="1">
    <source>
        <dbReference type="EMBL" id="CCG00879.1"/>
    </source>
</evidence>
<protein>
    <submittedName>
        <fullName evidence="1">Uncharacterized protein</fullName>
    </submittedName>
</protein>
<proteinExistence type="predicted"/>
<name>H6RID3_9BACT</name>
<reference evidence="1" key="1">
    <citation type="journal article" date="2012" name="Environ. Microbiol.">
        <title>Genomic content of uncultured Bacteroidetes from contrasting oceanic provinces in the North Atlantic Ocean.</title>
        <authorList>
            <person name="Gomez-Pereira P.R."/>
            <person name="Schuler M."/>
            <person name="Fuchs B.M."/>
            <person name="Bennke C."/>
            <person name="Teeling H."/>
            <person name="Waldmann J."/>
            <person name="Richter M."/>
            <person name="Barbe V."/>
            <person name="Bataille E."/>
            <person name="Glockner F.O."/>
            <person name="Amann R."/>
        </authorList>
    </citation>
    <scope>NUCLEOTIDE SEQUENCE</scope>
</reference>
<sequence>MLNYKQGKFTFFISFKNEINELYKAVLSGFFCFYTWK</sequence>
<organism evidence="1">
    <name type="scientific">uncultured Flavobacteriia bacterium</name>
    <dbReference type="NCBI Taxonomy" id="212695"/>
    <lineage>
        <taxon>Bacteria</taxon>
        <taxon>Pseudomonadati</taxon>
        <taxon>Bacteroidota</taxon>
        <taxon>Flavobacteriia</taxon>
        <taxon>environmental samples</taxon>
    </lineage>
</organism>
<gene>
    <name evidence="1" type="ORF">VIS_S3CEB40032</name>
</gene>
<accession>H6RID3</accession>
<dbReference type="EMBL" id="FO117619">
    <property type="protein sequence ID" value="CCG00879.1"/>
    <property type="molecule type" value="Genomic_DNA"/>
</dbReference>
<dbReference type="AlphaFoldDB" id="H6RID3"/>